<evidence type="ECO:0000256" key="5">
    <source>
        <dbReference type="ARBA" id="ARBA00023203"/>
    </source>
</evidence>
<dbReference type="GO" id="GO:0005524">
    <property type="term" value="F:ATP binding"/>
    <property type="evidence" value="ECO:0007669"/>
    <property type="project" value="UniProtKB-UniRule"/>
</dbReference>
<dbReference type="Gene3D" id="1.20.120.720">
    <property type="entry name" value="Myosin VI head, motor domain, U50 subdomain"/>
    <property type="match status" value="1"/>
</dbReference>
<evidence type="ECO:0000256" key="2">
    <source>
        <dbReference type="ARBA" id="ARBA00022840"/>
    </source>
</evidence>
<dbReference type="GO" id="GO:0007015">
    <property type="term" value="P:actin filament organization"/>
    <property type="evidence" value="ECO:0007669"/>
    <property type="project" value="TreeGrafter"/>
</dbReference>
<name>A0AAV0SZT7_HYABA</name>
<dbReference type="PROSITE" id="PS50021">
    <property type="entry name" value="CH"/>
    <property type="match status" value="1"/>
</dbReference>
<dbReference type="Pfam" id="PF00307">
    <property type="entry name" value="CH"/>
    <property type="match status" value="1"/>
</dbReference>
<evidence type="ECO:0000313" key="11">
    <source>
        <dbReference type="Proteomes" id="UP001162031"/>
    </source>
</evidence>
<proteinExistence type="inferred from homology"/>
<evidence type="ECO:0008006" key="12">
    <source>
        <dbReference type="Google" id="ProtNLM"/>
    </source>
</evidence>
<keyword evidence="3 6" id="KW-0518">Myosin</keyword>
<feature type="compositionally biased region" description="Pro residues" evidence="7">
    <location>
        <begin position="178"/>
        <end position="188"/>
    </location>
</feature>
<dbReference type="SMART" id="SM00033">
    <property type="entry name" value="CH"/>
    <property type="match status" value="1"/>
</dbReference>
<evidence type="ECO:0000259" key="8">
    <source>
        <dbReference type="PROSITE" id="PS50021"/>
    </source>
</evidence>
<evidence type="ECO:0000256" key="6">
    <source>
        <dbReference type="PROSITE-ProRule" id="PRU00782"/>
    </source>
</evidence>
<dbReference type="Gene3D" id="1.10.10.820">
    <property type="match status" value="1"/>
</dbReference>
<dbReference type="SMART" id="SM00242">
    <property type="entry name" value="MYSc"/>
    <property type="match status" value="1"/>
</dbReference>
<dbReference type="EMBL" id="CANTFL010000086">
    <property type="protein sequence ID" value="CAI5711781.1"/>
    <property type="molecule type" value="Genomic_DNA"/>
</dbReference>
<evidence type="ECO:0000256" key="4">
    <source>
        <dbReference type="ARBA" id="ARBA00023175"/>
    </source>
</evidence>
<feature type="compositionally biased region" description="Polar residues" evidence="7">
    <location>
        <begin position="366"/>
        <end position="390"/>
    </location>
</feature>
<evidence type="ECO:0000256" key="3">
    <source>
        <dbReference type="ARBA" id="ARBA00023123"/>
    </source>
</evidence>
<dbReference type="CDD" id="cd00014">
    <property type="entry name" value="CH_SF"/>
    <property type="match status" value="1"/>
</dbReference>
<dbReference type="PANTHER" id="PTHR13140">
    <property type="entry name" value="MYOSIN"/>
    <property type="match status" value="1"/>
</dbReference>
<keyword evidence="5 6" id="KW-0009">Actin-binding</keyword>
<feature type="domain" description="Calponin-homology (CH)" evidence="8">
    <location>
        <begin position="3"/>
        <end position="110"/>
    </location>
</feature>
<feature type="region of interest" description="Disordered" evidence="7">
    <location>
        <begin position="233"/>
        <end position="390"/>
    </location>
</feature>
<keyword evidence="1 6" id="KW-0547">Nucleotide-binding</keyword>
<dbReference type="InterPro" id="IPR001609">
    <property type="entry name" value="Myosin_head_motor_dom-like"/>
</dbReference>
<comment type="similarity">
    <text evidence="6">Belongs to the TRAFAC class myosin-kinesin ATPase superfamily. Myosin family.</text>
</comment>
<feature type="compositionally biased region" description="Acidic residues" evidence="7">
    <location>
        <begin position="1363"/>
        <end position="1372"/>
    </location>
</feature>
<feature type="compositionally biased region" description="Pro residues" evidence="7">
    <location>
        <begin position="269"/>
        <end position="281"/>
    </location>
</feature>
<feature type="binding site" evidence="6">
    <location>
        <begin position="690"/>
        <end position="697"/>
    </location>
    <ligand>
        <name>ATP</name>
        <dbReference type="ChEBI" id="CHEBI:30616"/>
    </ligand>
</feature>
<dbReference type="Gene3D" id="1.20.58.530">
    <property type="match status" value="1"/>
</dbReference>
<sequence length="1476" mass="163544">MTVRRTEELQEWICNVTATSNDHGEHLSMMLRDGQLLCLLANGVDPKANLKVNKLNTVFHSKANIRLFCEWCQKQGLSDSDIFQPDDLLDTGTDFVAVLATLSILFDKFGTIGYTGDFEEDPVSDAESMTSTGSSQGTSPVKKVNSNNNKLTNFMKGGFLSRKKKQSSKKAAELFPDRTPPSTPPPVSPQVGSGMMSPPGSPPMEPPSQQQGRSNSGATNANRLNAFLNQVPASRGSPLTHAERPTGPLKKANPAKKLPTATTKTPPVAIKPPSPKQPPKSVPASRDARNKLAAFMQSNSSVVETATSSDSCNTGSTLSPAPETTSPPKSEPVRGRGGSQHKAAKGSSIPKPDAPAPPKASVVGPGSTNKLNNFTKQQPPAVSSKPRSSSKLAAFLATTKPVSAVTTVSSAASPKPKLAAFKLPQNSLDGDRGISKPVCRRPSSLAVTPFKPRQTVERSTGRGNYVRKRQTYWVPPKRRRSSFSLEKKRKAFMHEQLEIKEEQLRQQAAGASNKQNLIVPGVQCYIPDKENVWLLSEIVDYNDRRKEVTITAFLDSGDTEQRVVDLKNPDIIRAVAGPTATEVESLPVAILHDNPEGVEDMRLLRYLNEPSILFNLKQRFAASKPYTYTNDIVIAVNPYKWIENLYGDHLHEQYLRQRRDALPPHVYSTSTAAFKHMKANNMNQSILVSGESGAGKTETTKIVMNHLASVAGGRKDKTIAKVIDVNPLLESFGNAKTTRNDNSSRFGKFTQLQFDSCGKLIGAKCETYLLEKSRVVSIAEGERNYHIFYQLLAGLPVEERKEYGLDPDCKYQYAGSLAEMQIPGLDDSKWFACTQKSLSTIGLDASARTALFKILAGVLLLGEVVFDTSGESGARISSGSALSQVAKMFGLPTTRIEEALCNRTVITRNDSVTVPLAPVEAAENRDALAKTIYSKMFDWMVVKINAAISTEESSIKGQIGVLDIFGFEDFVHNGFEQFCINYANEKLQQKFTTDVFKTVEDEYVREGLAWDHIQYQDNEGIVEVIEGKMGIIALMNDHLRQPRDTEEALVNKIRTNHQVKKNGDANESVDFPKVKRTQFIVNHYAGPVTYETVGFMEKHRDTLQKDLLDLIQLSSLPLLPELFENSDELGESGSGRSKKGPKSLGSQFKTSLAHLMENIKTTNTHYVRCIKPNSNKSPTEFNKRMIVEQLRSAGVIEAIRITRSGYPSRLTPSELATRYAIMFPPSMHSKDVRRTCNVFMSSIGRKSPLEYQMGKTLVYFKNGVMEELEAMKSDFMYYEARTIQRIALGFLARRRLRKQVRAAIVLQSYARMLLEFKEYHFQRRALIKIQLGWKKYKAIPVESAYGSFDDGGQWADELDDDMDNSDADEGFGDDPASMHGGRNRSVADRMESFKVAHSGRRGSVKRLNELSARAKSFMKPRSGSGSTSSSSGISLEDENSILKIENRNLKYDLELMREQCIELQAIILEINKSRKR</sequence>
<feature type="region of interest" description="Disordered" evidence="7">
    <location>
        <begin position="1363"/>
        <end position="1384"/>
    </location>
</feature>
<dbReference type="InterPro" id="IPR036872">
    <property type="entry name" value="CH_dom_sf"/>
</dbReference>
<dbReference type="Gene3D" id="1.10.418.10">
    <property type="entry name" value="Calponin-like domain"/>
    <property type="match status" value="1"/>
</dbReference>
<reference evidence="10" key="1">
    <citation type="submission" date="2022-12" db="EMBL/GenBank/DDBJ databases">
        <authorList>
            <person name="Webb A."/>
        </authorList>
    </citation>
    <scope>NUCLEOTIDE SEQUENCE</scope>
    <source>
        <strain evidence="10">Hp1</strain>
    </source>
</reference>
<accession>A0AAV0SZT7</accession>
<evidence type="ECO:0000256" key="1">
    <source>
        <dbReference type="ARBA" id="ARBA00022741"/>
    </source>
</evidence>
<dbReference type="Gene3D" id="3.40.850.10">
    <property type="entry name" value="Kinesin motor domain"/>
    <property type="match status" value="1"/>
</dbReference>
<dbReference type="SUPFAM" id="SSF52540">
    <property type="entry name" value="P-loop containing nucleoside triphosphate hydrolases"/>
    <property type="match status" value="1"/>
</dbReference>
<feature type="compositionally biased region" description="Polar residues" evidence="7">
    <location>
        <begin position="296"/>
        <end position="328"/>
    </location>
</feature>
<dbReference type="InterPro" id="IPR027417">
    <property type="entry name" value="P-loop_NTPase"/>
</dbReference>
<dbReference type="GO" id="GO:0005737">
    <property type="term" value="C:cytoplasm"/>
    <property type="evidence" value="ECO:0007669"/>
    <property type="project" value="TreeGrafter"/>
</dbReference>
<feature type="compositionally biased region" description="Low complexity" evidence="7">
    <location>
        <begin position="128"/>
        <end position="150"/>
    </location>
</feature>
<protein>
    <recommendedName>
        <fullName evidence="12">Myosin motor domain-containing protein</fullName>
    </recommendedName>
</protein>
<dbReference type="SUPFAM" id="SSF47576">
    <property type="entry name" value="Calponin-homology domain, CH-domain"/>
    <property type="match status" value="1"/>
</dbReference>
<dbReference type="GO" id="GO:0016020">
    <property type="term" value="C:membrane"/>
    <property type="evidence" value="ECO:0007669"/>
    <property type="project" value="TreeGrafter"/>
</dbReference>
<dbReference type="PANTHER" id="PTHR13140:SF706">
    <property type="entry name" value="DILUTE CLASS UNCONVENTIONAL MYOSIN, ISOFORM C"/>
    <property type="match status" value="1"/>
</dbReference>
<gene>
    <name evidence="10" type="ORF">HBR001_LOCUS718</name>
</gene>
<evidence type="ECO:0000313" key="10">
    <source>
        <dbReference type="EMBL" id="CAI5711781.1"/>
    </source>
</evidence>
<evidence type="ECO:0000259" key="9">
    <source>
        <dbReference type="PROSITE" id="PS51456"/>
    </source>
</evidence>
<feature type="compositionally biased region" description="Low complexity" evidence="7">
    <location>
        <begin position="1422"/>
        <end position="1434"/>
    </location>
</feature>
<keyword evidence="4 6" id="KW-0505">Motor protein</keyword>
<feature type="compositionally biased region" description="Low complexity" evidence="7">
    <location>
        <begin position="248"/>
        <end position="268"/>
    </location>
</feature>
<dbReference type="Proteomes" id="UP001162031">
    <property type="component" value="Unassembled WGS sequence"/>
</dbReference>
<organism evidence="10 11">
    <name type="scientific">Hyaloperonospora brassicae</name>
    <name type="common">Brassica downy mildew</name>
    <name type="synonym">Peronospora brassicae</name>
    <dbReference type="NCBI Taxonomy" id="162125"/>
    <lineage>
        <taxon>Eukaryota</taxon>
        <taxon>Sar</taxon>
        <taxon>Stramenopiles</taxon>
        <taxon>Oomycota</taxon>
        <taxon>Peronosporomycetes</taxon>
        <taxon>Peronosporales</taxon>
        <taxon>Peronosporaceae</taxon>
        <taxon>Hyaloperonospora</taxon>
    </lineage>
</organism>
<dbReference type="GO" id="GO:0000146">
    <property type="term" value="F:microfilament motor activity"/>
    <property type="evidence" value="ECO:0007669"/>
    <property type="project" value="TreeGrafter"/>
</dbReference>
<keyword evidence="11" id="KW-1185">Reference proteome</keyword>
<dbReference type="PRINTS" id="PR00193">
    <property type="entry name" value="MYOSINHEAVY"/>
</dbReference>
<feature type="compositionally biased region" description="Low complexity" evidence="7">
    <location>
        <begin position="189"/>
        <end position="198"/>
    </location>
</feature>
<comment type="caution">
    <text evidence="10">The sequence shown here is derived from an EMBL/GenBank/DDBJ whole genome shotgun (WGS) entry which is preliminary data.</text>
</comment>
<keyword evidence="2 6" id="KW-0067">ATP-binding</keyword>
<dbReference type="GO" id="GO:0016459">
    <property type="term" value="C:myosin complex"/>
    <property type="evidence" value="ECO:0007669"/>
    <property type="project" value="UniProtKB-KW"/>
</dbReference>
<dbReference type="Gene3D" id="1.20.5.190">
    <property type="match status" value="1"/>
</dbReference>
<dbReference type="Pfam" id="PF00063">
    <property type="entry name" value="Myosin_head"/>
    <property type="match status" value="1"/>
</dbReference>
<feature type="region of interest" description="Actin-binding" evidence="6">
    <location>
        <begin position="1152"/>
        <end position="1174"/>
    </location>
</feature>
<dbReference type="InterPro" id="IPR001715">
    <property type="entry name" value="CH_dom"/>
</dbReference>
<dbReference type="GO" id="GO:0051015">
    <property type="term" value="F:actin filament binding"/>
    <property type="evidence" value="ECO:0007669"/>
    <property type="project" value="TreeGrafter"/>
</dbReference>
<evidence type="ECO:0000256" key="7">
    <source>
        <dbReference type="SAM" id="MobiDB-lite"/>
    </source>
</evidence>
<feature type="region of interest" description="Disordered" evidence="7">
    <location>
        <begin position="122"/>
        <end position="220"/>
    </location>
</feature>
<dbReference type="PROSITE" id="PS51456">
    <property type="entry name" value="MYOSIN_MOTOR"/>
    <property type="match status" value="1"/>
</dbReference>
<dbReference type="Gene3D" id="3.30.70.1590">
    <property type="match status" value="1"/>
</dbReference>
<dbReference type="InterPro" id="IPR036961">
    <property type="entry name" value="Kinesin_motor_dom_sf"/>
</dbReference>
<feature type="region of interest" description="Disordered" evidence="7">
    <location>
        <begin position="1415"/>
        <end position="1434"/>
    </location>
</feature>
<feature type="domain" description="Myosin motor" evidence="9">
    <location>
        <begin position="596"/>
        <end position="1273"/>
    </location>
</feature>